<feature type="transmembrane region" description="Helical" evidence="1">
    <location>
        <begin position="138"/>
        <end position="161"/>
    </location>
</feature>
<dbReference type="RefSeq" id="WP_189957163.1">
    <property type="nucleotide sequence ID" value="NZ_BMVG01000022.1"/>
</dbReference>
<protein>
    <recommendedName>
        <fullName evidence="4">Aromatic ring-opening dioxygenase LigA</fullName>
    </recommendedName>
</protein>
<comment type="caution">
    <text evidence="2">The sequence shown here is derived from an EMBL/GenBank/DDBJ whole genome shotgun (WGS) entry which is preliminary data.</text>
</comment>
<sequence>MTQSTALAPATAGVSARRRLLRLVAIAACLPYLCLKVAWIAGSHAGIPDGSPLLEHRVTMIVANGLTVLMDAAVVVLALLLTRPWGRRVPAWLLAVPMWIATGLLAPIMAGFPAQLVLDAVRGGGAAGAGDKPYLAGWVFSVVYGGFIVQGLALGTLFAGYARDRWGHLWRGRVRELPALGTAREAVSARRTTAVVAAVALFPAGTRALWACGGTAGLGASHPGGRLMDLLMAVSLTAAVLGTGLLALRRGSGLPVAVPLALAWTGSGAAACWGAWMALGSLTVAQDAAVRPTATLTLTYAGQVITGFLVACLAARFLADRSVKARACAGR</sequence>
<accession>A0A918YP30</accession>
<feature type="transmembrane region" description="Helical" evidence="1">
    <location>
        <begin position="20"/>
        <end position="41"/>
    </location>
</feature>
<dbReference type="EMBL" id="BMVG01000022">
    <property type="protein sequence ID" value="GHE10026.1"/>
    <property type="molecule type" value="Genomic_DNA"/>
</dbReference>
<feature type="transmembrane region" description="Helical" evidence="1">
    <location>
        <begin position="93"/>
        <end position="118"/>
    </location>
</feature>
<gene>
    <name evidence="2" type="ORF">GCM10010339_64660</name>
</gene>
<evidence type="ECO:0000313" key="2">
    <source>
        <dbReference type="EMBL" id="GHE10026.1"/>
    </source>
</evidence>
<dbReference type="Proteomes" id="UP000655443">
    <property type="component" value="Unassembled WGS sequence"/>
</dbReference>
<keyword evidence="3" id="KW-1185">Reference proteome</keyword>
<keyword evidence="1" id="KW-0472">Membrane</keyword>
<feature type="transmembrane region" description="Helical" evidence="1">
    <location>
        <begin position="230"/>
        <end position="248"/>
    </location>
</feature>
<evidence type="ECO:0000313" key="3">
    <source>
        <dbReference type="Proteomes" id="UP000655443"/>
    </source>
</evidence>
<evidence type="ECO:0008006" key="4">
    <source>
        <dbReference type="Google" id="ProtNLM"/>
    </source>
</evidence>
<feature type="transmembrane region" description="Helical" evidence="1">
    <location>
        <begin position="260"/>
        <end position="279"/>
    </location>
</feature>
<reference evidence="2" key="2">
    <citation type="submission" date="2020-09" db="EMBL/GenBank/DDBJ databases">
        <authorList>
            <person name="Sun Q."/>
            <person name="Ohkuma M."/>
        </authorList>
    </citation>
    <scope>NUCLEOTIDE SEQUENCE</scope>
    <source>
        <strain evidence="2">JCM 4714</strain>
    </source>
</reference>
<name>A0A918YP30_9ACTN</name>
<feature type="transmembrane region" description="Helical" evidence="1">
    <location>
        <begin position="192"/>
        <end position="210"/>
    </location>
</feature>
<organism evidence="2 3">
    <name type="scientific">Streptomyces alanosinicus</name>
    <dbReference type="NCBI Taxonomy" id="68171"/>
    <lineage>
        <taxon>Bacteria</taxon>
        <taxon>Bacillati</taxon>
        <taxon>Actinomycetota</taxon>
        <taxon>Actinomycetes</taxon>
        <taxon>Kitasatosporales</taxon>
        <taxon>Streptomycetaceae</taxon>
        <taxon>Streptomyces</taxon>
    </lineage>
</organism>
<reference evidence="2" key="1">
    <citation type="journal article" date="2014" name="Int. J. Syst. Evol. Microbiol.">
        <title>Complete genome sequence of Corynebacterium casei LMG S-19264T (=DSM 44701T), isolated from a smear-ripened cheese.</title>
        <authorList>
            <consortium name="US DOE Joint Genome Institute (JGI-PGF)"/>
            <person name="Walter F."/>
            <person name="Albersmeier A."/>
            <person name="Kalinowski J."/>
            <person name="Ruckert C."/>
        </authorList>
    </citation>
    <scope>NUCLEOTIDE SEQUENCE</scope>
    <source>
        <strain evidence="2">JCM 4714</strain>
    </source>
</reference>
<proteinExistence type="predicted"/>
<dbReference type="AlphaFoldDB" id="A0A918YP30"/>
<evidence type="ECO:0000256" key="1">
    <source>
        <dbReference type="SAM" id="Phobius"/>
    </source>
</evidence>
<keyword evidence="1" id="KW-0812">Transmembrane</keyword>
<keyword evidence="1" id="KW-1133">Transmembrane helix</keyword>
<feature type="transmembrane region" description="Helical" evidence="1">
    <location>
        <begin position="61"/>
        <end position="81"/>
    </location>
</feature>
<feature type="transmembrane region" description="Helical" evidence="1">
    <location>
        <begin position="299"/>
        <end position="319"/>
    </location>
</feature>